<dbReference type="Gramene" id="TuG1812G0100002238.01.T02">
    <property type="protein sequence ID" value="TuG1812G0100002238.01.T02"/>
    <property type="gene ID" value="TuG1812G0100002238.01"/>
</dbReference>
<evidence type="ECO:0000313" key="2">
    <source>
        <dbReference type="Proteomes" id="UP000015106"/>
    </source>
</evidence>
<reference evidence="2" key="1">
    <citation type="journal article" date="2013" name="Nature">
        <title>Draft genome of the wheat A-genome progenitor Triticum urartu.</title>
        <authorList>
            <person name="Ling H.Q."/>
            <person name="Zhao S."/>
            <person name="Liu D."/>
            <person name="Wang J."/>
            <person name="Sun H."/>
            <person name="Zhang C."/>
            <person name="Fan H."/>
            <person name="Li D."/>
            <person name="Dong L."/>
            <person name="Tao Y."/>
            <person name="Gao C."/>
            <person name="Wu H."/>
            <person name="Li Y."/>
            <person name="Cui Y."/>
            <person name="Guo X."/>
            <person name="Zheng S."/>
            <person name="Wang B."/>
            <person name="Yu K."/>
            <person name="Liang Q."/>
            <person name="Yang W."/>
            <person name="Lou X."/>
            <person name="Chen J."/>
            <person name="Feng M."/>
            <person name="Jian J."/>
            <person name="Zhang X."/>
            <person name="Luo G."/>
            <person name="Jiang Y."/>
            <person name="Liu J."/>
            <person name="Wang Z."/>
            <person name="Sha Y."/>
            <person name="Zhang B."/>
            <person name="Wu H."/>
            <person name="Tang D."/>
            <person name="Shen Q."/>
            <person name="Xue P."/>
            <person name="Zou S."/>
            <person name="Wang X."/>
            <person name="Liu X."/>
            <person name="Wang F."/>
            <person name="Yang Y."/>
            <person name="An X."/>
            <person name="Dong Z."/>
            <person name="Zhang K."/>
            <person name="Zhang X."/>
            <person name="Luo M.C."/>
            <person name="Dvorak J."/>
            <person name="Tong Y."/>
            <person name="Wang J."/>
            <person name="Yang H."/>
            <person name="Li Z."/>
            <person name="Wang D."/>
            <person name="Zhang A."/>
            <person name="Wang J."/>
        </authorList>
    </citation>
    <scope>NUCLEOTIDE SEQUENCE</scope>
    <source>
        <strain evidence="2">cv. G1812</strain>
    </source>
</reference>
<dbReference type="Proteomes" id="UP000015106">
    <property type="component" value="Chromosome 1"/>
</dbReference>
<organism evidence="1 2">
    <name type="scientific">Triticum urartu</name>
    <name type="common">Red wild einkorn</name>
    <name type="synonym">Crithodium urartu</name>
    <dbReference type="NCBI Taxonomy" id="4572"/>
    <lineage>
        <taxon>Eukaryota</taxon>
        <taxon>Viridiplantae</taxon>
        <taxon>Streptophyta</taxon>
        <taxon>Embryophyta</taxon>
        <taxon>Tracheophyta</taxon>
        <taxon>Spermatophyta</taxon>
        <taxon>Magnoliopsida</taxon>
        <taxon>Liliopsida</taxon>
        <taxon>Poales</taxon>
        <taxon>Poaceae</taxon>
        <taxon>BOP clade</taxon>
        <taxon>Pooideae</taxon>
        <taxon>Triticodae</taxon>
        <taxon>Triticeae</taxon>
        <taxon>Triticinae</taxon>
        <taxon>Triticum</taxon>
    </lineage>
</organism>
<reference evidence="1" key="2">
    <citation type="submission" date="2018-03" db="EMBL/GenBank/DDBJ databases">
        <title>The Triticum urartu genome reveals the dynamic nature of wheat genome evolution.</title>
        <authorList>
            <person name="Ling H."/>
            <person name="Ma B."/>
            <person name="Shi X."/>
            <person name="Liu H."/>
            <person name="Dong L."/>
            <person name="Sun H."/>
            <person name="Cao Y."/>
            <person name="Gao Q."/>
            <person name="Zheng S."/>
            <person name="Li Y."/>
            <person name="Yu Y."/>
            <person name="Du H."/>
            <person name="Qi M."/>
            <person name="Li Y."/>
            <person name="Yu H."/>
            <person name="Cui Y."/>
            <person name="Wang N."/>
            <person name="Chen C."/>
            <person name="Wu H."/>
            <person name="Zhao Y."/>
            <person name="Zhang J."/>
            <person name="Li Y."/>
            <person name="Zhou W."/>
            <person name="Zhang B."/>
            <person name="Hu W."/>
            <person name="Eijk M."/>
            <person name="Tang J."/>
            <person name="Witsenboer H."/>
            <person name="Zhao S."/>
            <person name="Li Z."/>
            <person name="Zhang A."/>
            <person name="Wang D."/>
            <person name="Liang C."/>
        </authorList>
    </citation>
    <scope>NUCLEOTIDE SEQUENCE [LARGE SCALE GENOMIC DNA]</scope>
    <source>
        <strain evidence="1">cv. G1812</strain>
    </source>
</reference>
<evidence type="ECO:0000313" key="1">
    <source>
        <dbReference type="EnsemblPlants" id="TuG1812G0100002238.01.T02"/>
    </source>
</evidence>
<accession>A0A8R7P1X2</accession>
<sequence length="120" mass="13782">MMPVRWPVRSVLCGEIRPAGSHTRSNMHAREQQRQMDWPDVRVTTGIQSYDTPLPSVRPNPHIIHPKSLPHWSYSRSWRASVACGRRRARSAAASRRRRGGWRPCMLAAPIFMCLKNLGQ</sequence>
<dbReference type="EnsemblPlants" id="TuG1812G0100002238.01.T02">
    <property type="protein sequence ID" value="TuG1812G0100002238.01.T02"/>
    <property type="gene ID" value="TuG1812G0100002238.01"/>
</dbReference>
<name>A0A8R7P1X2_TRIUA</name>
<dbReference type="AlphaFoldDB" id="A0A8R7P1X2"/>
<keyword evidence="2" id="KW-1185">Reference proteome</keyword>
<protein>
    <submittedName>
        <fullName evidence="1">Uncharacterized protein</fullName>
    </submittedName>
</protein>
<proteinExistence type="predicted"/>
<reference evidence="1" key="3">
    <citation type="submission" date="2022-06" db="UniProtKB">
        <authorList>
            <consortium name="EnsemblPlants"/>
        </authorList>
    </citation>
    <scope>IDENTIFICATION</scope>
</reference>